<dbReference type="InterPro" id="IPR051545">
    <property type="entry name" value="NAD(P)H_dehydrogenase_qn"/>
</dbReference>
<dbReference type="Pfam" id="PF02525">
    <property type="entry name" value="Flavodoxin_2"/>
    <property type="match status" value="1"/>
</dbReference>
<accession>A0A518D7Q7</accession>
<proteinExistence type="inferred from homology"/>
<name>A0A518D7Q7_9BACT</name>
<evidence type="ECO:0000313" key="4">
    <source>
        <dbReference type="EMBL" id="QDU87510.1"/>
    </source>
</evidence>
<dbReference type="GO" id="GO:0005829">
    <property type="term" value="C:cytosol"/>
    <property type="evidence" value="ECO:0007669"/>
    <property type="project" value="TreeGrafter"/>
</dbReference>
<dbReference type="Proteomes" id="UP000317429">
    <property type="component" value="Chromosome"/>
</dbReference>
<sequence length="191" mass="21452">MRITILDGHPSASSFCAALARQYEDGAADAGHETRRIAVRELDFDATLHRGYDRNQPLEACLAQAQEDIAWCEHLVVVYPVWWGSTPAQLKGFFDRTLLPGFAFKFHEKGPWWDRLLAGRSARMILTAATPRWYGRLAYGDAPVRSLRGMVLGFCGFKPIRVAYFGMAEAVSDHRREGWLAKVHKMGAAGR</sequence>
<dbReference type="GO" id="GO:0003955">
    <property type="term" value="F:NAD(P)H dehydrogenase (quinone) activity"/>
    <property type="evidence" value="ECO:0007669"/>
    <property type="project" value="TreeGrafter"/>
</dbReference>
<dbReference type="Gene3D" id="3.40.50.360">
    <property type="match status" value="1"/>
</dbReference>
<dbReference type="InterPro" id="IPR003680">
    <property type="entry name" value="Flavodoxin_fold"/>
</dbReference>
<keyword evidence="2" id="KW-0560">Oxidoreductase</keyword>
<dbReference type="SUPFAM" id="SSF52218">
    <property type="entry name" value="Flavoproteins"/>
    <property type="match status" value="1"/>
</dbReference>
<dbReference type="OrthoDB" id="9805976at2"/>
<dbReference type="AlphaFoldDB" id="A0A518D7Q7"/>
<dbReference type="KEGG" id="pnd:Pla175_08720"/>
<protein>
    <recommendedName>
        <fullName evidence="3">Flavodoxin-like fold domain-containing protein</fullName>
    </recommendedName>
</protein>
<evidence type="ECO:0000256" key="1">
    <source>
        <dbReference type="ARBA" id="ARBA00006252"/>
    </source>
</evidence>
<dbReference type="InterPro" id="IPR029039">
    <property type="entry name" value="Flavoprotein-like_sf"/>
</dbReference>
<evidence type="ECO:0000259" key="3">
    <source>
        <dbReference type="Pfam" id="PF02525"/>
    </source>
</evidence>
<dbReference type="PANTHER" id="PTHR10204:SF34">
    <property type="entry name" value="NAD(P)H DEHYDROGENASE [QUINONE] 1 ISOFORM 1"/>
    <property type="match status" value="1"/>
</dbReference>
<keyword evidence="5" id="KW-1185">Reference proteome</keyword>
<reference evidence="4 5" key="1">
    <citation type="submission" date="2019-02" db="EMBL/GenBank/DDBJ databases">
        <title>Deep-cultivation of Planctomycetes and their phenomic and genomic characterization uncovers novel biology.</title>
        <authorList>
            <person name="Wiegand S."/>
            <person name="Jogler M."/>
            <person name="Boedeker C."/>
            <person name="Pinto D."/>
            <person name="Vollmers J."/>
            <person name="Rivas-Marin E."/>
            <person name="Kohn T."/>
            <person name="Peeters S.H."/>
            <person name="Heuer A."/>
            <person name="Rast P."/>
            <person name="Oberbeckmann S."/>
            <person name="Bunk B."/>
            <person name="Jeske O."/>
            <person name="Meyerdierks A."/>
            <person name="Storesund J.E."/>
            <person name="Kallscheuer N."/>
            <person name="Luecker S."/>
            <person name="Lage O.M."/>
            <person name="Pohl T."/>
            <person name="Merkel B.J."/>
            <person name="Hornburger P."/>
            <person name="Mueller R.-W."/>
            <person name="Bruemmer F."/>
            <person name="Labrenz M."/>
            <person name="Spormann A.M."/>
            <person name="Op den Camp H."/>
            <person name="Overmann J."/>
            <person name="Amann R."/>
            <person name="Jetten M.S.M."/>
            <person name="Mascher T."/>
            <person name="Medema M.H."/>
            <person name="Devos D.P."/>
            <person name="Kaster A.-K."/>
            <person name="Ovreas L."/>
            <person name="Rohde M."/>
            <person name="Galperin M.Y."/>
            <person name="Jogler C."/>
        </authorList>
    </citation>
    <scope>NUCLEOTIDE SEQUENCE [LARGE SCALE GENOMIC DNA]</scope>
    <source>
        <strain evidence="4 5">Pla175</strain>
    </source>
</reference>
<feature type="domain" description="Flavodoxin-like fold" evidence="3">
    <location>
        <begin position="1"/>
        <end position="177"/>
    </location>
</feature>
<dbReference type="EMBL" id="CP036291">
    <property type="protein sequence ID" value="QDU87510.1"/>
    <property type="molecule type" value="Genomic_DNA"/>
</dbReference>
<comment type="similarity">
    <text evidence="1">Belongs to the NAD(P)H dehydrogenase (quinone) family.</text>
</comment>
<gene>
    <name evidence="4" type="ORF">Pla175_08720</name>
</gene>
<evidence type="ECO:0000256" key="2">
    <source>
        <dbReference type="ARBA" id="ARBA00023002"/>
    </source>
</evidence>
<evidence type="ECO:0000313" key="5">
    <source>
        <dbReference type="Proteomes" id="UP000317429"/>
    </source>
</evidence>
<organism evidence="4 5">
    <name type="scientific">Pirellulimonas nuda</name>
    <dbReference type="NCBI Taxonomy" id="2528009"/>
    <lineage>
        <taxon>Bacteria</taxon>
        <taxon>Pseudomonadati</taxon>
        <taxon>Planctomycetota</taxon>
        <taxon>Planctomycetia</taxon>
        <taxon>Pirellulales</taxon>
        <taxon>Lacipirellulaceae</taxon>
        <taxon>Pirellulimonas</taxon>
    </lineage>
</organism>
<dbReference type="PANTHER" id="PTHR10204">
    <property type="entry name" value="NAD P H OXIDOREDUCTASE-RELATED"/>
    <property type="match status" value="1"/>
</dbReference>
<dbReference type="RefSeq" id="WP_145281471.1">
    <property type="nucleotide sequence ID" value="NZ_CP036291.1"/>
</dbReference>